<evidence type="ECO:0000256" key="2">
    <source>
        <dbReference type="PROSITE-ProRule" id="PRU00284"/>
    </source>
</evidence>
<sequence length="418" mass="46001">MLLDRAQALRRALEDHTACIFFRPDGSILGASDAFLSATGYRRDQVVGQHHRMFCSSEVHQALDYQHFWQQLAAGHSRGGTFERRDARGATLWLEATYLPVMTRRGRVRYIIKIARDVSERHESASSQDAILTALNTSMAVIEFAPDGTVLKANDNFLKVMGYQAHDVIGQHHRRFCADSFYEENPDFWRELANNSFKQGRFARVTANGSPIWLEATYNPVLDARGKVVRVIKFASDITAEMQQHQATRDAVTAARTSAQQTETIAADGLTQLAAAVEDVTRAGTEVATARQVIEALNHHVRSINQMAESISHIAQQTNLLALNAAVEAARAGDHGRGFAVVAHEVRHLSQATTQSSEQISKVLRDNTALISQAGERMKTVVIHSEAGQQSVDQTQAVIAEILAGARQVSAAIDRLLG</sequence>
<protein>
    <submittedName>
        <fullName evidence="6">PAS domain S-box protein</fullName>
    </submittedName>
</protein>
<dbReference type="Gene3D" id="1.10.287.950">
    <property type="entry name" value="Methyl-accepting chemotaxis protein"/>
    <property type="match status" value="1"/>
</dbReference>
<feature type="domain" description="PAC" evidence="5">
    <location>
        <begin position="78"/>
        <end position="130"/>
    </location>
</feature>
<dbReference type="InterPro" id="IPR000014">
    <property type="entry name" value="PAS"/>
</dbReference>
<evidence type="ECO:0000313" key="7">
    <source>
        <dbReference type="Proteomes" id="UP001170481"/>
    </source>
</evidence>
<dbReference type="EMBL" id="JAUORK010000004">
    <property type="protein sequence ID" value="MDO6671473.1"/>
    <property type="molecule type" value="Genomic_DNA"/>
</dbReference>
<proteinExistence type="predicted"/>
<dbReference type="Proteomes" id="UP001170481">
    <property type="component" value="Unassembled WGS sequence"/>
</dbReference>
<evidence type="ECO:0000259" key="3">
    <source>
        <dbReference type="PROSITE" id="PS50111"/>
    </source>
</evidence>
<dbReference type="SMART" id="SM00091">
    <property type="entry name" value="PAS"/>
    <property type="match status" value="2"/>
</dbReference>
<dbReference type="CDD" id="cd00130">
    <property type="entry name" value="PAS"/>
    <property type="match status" value="2"/>
</dbReference>
<gene>
    <name evidence="6" type="ORF">Q4535_05010</name>
</gene>
<comment type="caution">
    <text evidence="6">The sequence shown here is derived from an EMBL/GenBank/DDBJ whole genome shotgun (WGS) entry which is preliminary data.</text>
</comment>
<evidence type="ECO:0000259" key="5">
    <source>
        <dbReference type="PROSITE" id="PS50113"/>
    </source>
</evidence>
<dbReference type="PROSITE" id="PS50112">
    <property type="entry name" value="PAS"/>
    <property type="match status" value="1"/>
</dbReference>
<feature type="domain" description="PAS" evidence="4">
    <location>
        <begin position="127"/>
        <end position="200"/>
    </location>
</feature>
<dbReference type="InterPro" id="IPR000700">
    <property type="entry name" value="PAS-assoc_C"/>
</dbReference>
<dbReference type="PRINTS" id="PR00260">
    <property type="entry name" value="CHEMTRNSDUCR"/>
</dbReference>
<reference evidence="6" key="1">
    <citation type="submission" date="2023-07" db="EMBL/GenBank/DDBJ databases">
        <title>Genome content predicts the carbon catabolic preferences of heterotrophic bacteria.</title>
        <authorList>
            <person name="Gralka M."/>
        </authorList>
    </citation>
    <scope>NUCLEOTIDE SEQUENCE</scope>
    <source>
        <strain evidence="6">C2R13</strain>
    </source>
</reference>
<evidence type="ECO:0000313" key="6">
    <source>
        <dbReference type="EMBL" id="MDO6671473.1"/>
    </source>
</evidence>
<dbReference type="InterPro" id="IPR004090">
    <property type="entry name" value="Chemotax_Me-accpt_rcpt"/>
</dbReference>
<dbReference type="PROSITE" id="PS50113">
    <property type="entry name" value="PAC"/>
    <property type="match status" value="2"/>
</dbReference>
<dbReference type="Pfam" id="PF00015">
    <property type="entry name" value="MCPsignal"/>
    <property type="match status" value="1"/>
</dbReference>
<dbReference type="AlphaFoldDB" id="A0AAP4TXA6"/>
<evidence type="ECO:0000259" key="4">
    <source>
        <dbReference type="PROSITE" id="PS50112"/>
    </source>
</evidence>
<dbReference type="GO" id="GO:0007165">
    <property type="term" value="P:signal transduction"/>
    <property type="evidence" value="ECO:0007669"/>
    <property type="project" value="UniProtKB-KW"/>
</dbReference>
<dbReference type="SMART" id="SM00283">
    <property type="entry name" value="MA"/>
    <property type="match status" value="1"/>
</dbReference>
<dbReference type="RefSeq" id="WP_303593083.1">
    <property type="nucleotide sequence ID" value="NZ_JAUORK010000004.1"/>
</dbReference>
<dbReference type="PROSITE" id="PS50111">
    <property type="entry name" value="CHEMOTAXIS_TRANSDUC_2"/>
    <property type="match status" value="1"/>
</dbReference>
<organism evidence="6 7">
    <name type="scientific">Cobetia amphilecti</name>
    <dbReference type="NCBI Taxonomy" id="1055104"/>
    <lineage>
        <taxon>Bacteria</taxon>
        <taxon>Pseudomonadati</taxon>
        <taxon>Pseudomonadota</taxon>
        <taxon>Gammaproteobacteria</taxon>
        <taxon>Oceanospirillales</taxon>
        <taxon>Halomonadaceae</taxon>
        <taxon>Cobetia</taxon>
    </lineage>
</organism>
<dbReference type="SUPFAM" id="SSF55785">
    <property type="entry name" value="PYP-like sensor domain (PAS domain)"/>
    <property type="match status" value="2"/>
</dbReference>
<dbReference type="NCBIfam" id="TIGR00229">
    <property type="entry name" value="sensory_box"/>
    <property type="match status" value="2"/>
</dbReference>
<name>A0AAP4TXA6_9GAMM</name>
<dbReference type="SMART" id="SM00086">
    <property type="entry name" value="PAC"/>
    <property type="match status" value="2"/>
</dbReference>
<dbReference type="Pfam" id="PF13426">
    <property type="entry name" value="PAS_9"/>
    <property type="match status" value="2"/>
</dbReference>
<dbReference type="Gene3D" id="3.30.450.20">
    <property type="entry name" value="PAS domain"/>
    <property type="match status" value="2"/>
</dbReference>
<dbReference type="PANTHER" id="PTHR24422:SF10">
    <property type="entry name" value="CHEMOTAXIS PROTEIN METHYLTRANSFERASE 2"/>
    <property type="match status" value="1"/>
</dbReference>
<dbReference type="GO" id="GO:0016020">
    <property type="term" value="C:membrane"/>
    <property type="evidence" value="ECO:0007669"/>
    <property type="project" value="InterPro"/>
</dbReference>
<dbReference type="InterPro" id="IPR004089">
    <property type="entry name" value="MCPsignal_dom"/>
</dbReference>
<dbReference type="InterPro" id="IPR035965">
    <property type="entry name" value="PAS-like_dom_sf"/>
</dbReference>
<dbReference type="SUPFAM" id="SSF58104">
    <property type="entry name" value="Methyl-accepting chemotaxis protein (MCP) signaling domain"/>
    <property type="match status" value="1"/>
</dbReference>
<dbReference type="PANTHER" id="PTHR24422">
    <property type="entry name" value="CHEMOTAXIS PROTEIN METHYLTRANSFERASE"/>
    <property type="match status" value="1"/>
</dbReference>
<dbReference type="InterPro" id="IPR001610">
    <property type="entry name" value="PAC"/>
</dbReference>
<keyword evidence="1 2" id="KW-0807">Transducer</keyword>
<dbReference type="GO" id="GO:0006935">
    <property type="term" value="P:chemotaxis"/>
    <property type="evidence" value="ECO:0007669"/>
    <property type="project" value="InterPro"/>
</dbReference>
<dbReference type="InterPro" id="IPR050903">
    <property type="entry name" value="Bact_Chemotaxis_MeTrfase"/>
</dbReference>
<dbReference type="GO" id="GO:0004888">
    <property type="term" value="F:transmembrane signaling receptor activity"/>
    <property type="evidence" value="ECO:0007669"/>
    <property type="project" value="InterPro"/>
</dbReference>
<accession>A0AAP4TXA6</accession>
<evidence type="ECO:0000256" key="1">
    <source>
        <dbReference type="ARBA" id="ARBA00023224"/>
    </source>
</evidence>
<feature type="domain" description="PAC" evidence="5">
    <location>
        <begin position="198"/>
        <end position="250"/>
    </location>
</feature>
<feature type="domain" description="Methyl-accepting transducer" evidence="3">
    <location>
        <begin position="250"/>
        <end position="418"/>
    </location>
</feature>